<dbReference type="InterPro" id="IPR050090">
    <property type="entry name" value="Tyrosine_recombinase_XerCD"/>
</dbReference>
<feature type="active site" evidence="9">
    <location>
        <position position="172"/>
    </location>
</feature>
<evidence type="ECO:0000256" key="2">
    <source>
        <dbReference type="ARBA" id="ARBA00022490"/>
    </source>
</evidence>
<dbReference type="PROSITE" id="PS51898">
    <property type="entry name" value="TYR_RECOMBINASE"/>
    <property type="match status" value="1"/>
</dbReference>
<dbReference type="Gene3D" id="1.10.150.130">
    <property type="match status" value="1"/>
</dbReference>
<keyword evidence="6 9" id="KW-0238">DNA-binding</keyword>
<dbReference type="GO" id="GO:0003677">
    <property type="term" value="F:DNA binding"/>
    <property type="evidence" value="ECO:0007669"/>
    <property type="project" value="UniProtKB-UniRule"/>
</dbReference>
<dbReference type="GO" id="GO:0007059">
    <property type="term" value="P:chromosome segregation"/>
    <property type="evidence" value="ECO:0007669"/>
    <property type="project" value="UniProtKB-UniRule"/>
</dbReference>
<comment type="caution">
    <text evidence="12">The sequence shown here is derived from an EMBL/GenBank/DDBJ whole genome shotgun (WGS) entry which is preliminary data.</text>
</comment>
<dbReference type="PANTHER" id="PTHR30349">
    <property type="entry name" value="PHAGE INTEGRASE-RELATED"/>
    <property type="match status" value="1"/>
</dbReference>
<dbReference type="CDD" id="cd00798">
    <property type="entry name" value="INT_XerDC_C"/>
    <property type="match status" value="1"/>
</dbReference>
<evidence type="ECO:0000256" key="6">
    <source>
        <dbReference type="ARBA" id="ARBA00023125"/>
    </source>
</evidence>
<comment type="function">
    <text evidence="9">Site-specific tyrosine recombinase, which acts by catalyzing the cutting and rejoining of the recombining DNA molecules. The XerC-XerD complex is essential to convert dimers of the bacterial chromosome into monomers to permit their segregation at cell division. It also contributes to the segregational stability of plasmids.</text>
</comment>
<accession>A0A934VF92</accession>
<dbReference type="SUPFAM" id="SSF47823">
    <property type="entry name" value="lambda integrase-like, N-terminal domain"/>
    <property type="match status" value="1"/>
</dbReference>
<keyword evidence="5 9" id="KW-0229">DNA integration</keyword>
<dbReference type="GO" id="GO:0009037">
    <property type="term" value="F:tyrosine-based site-specific recombinase activity"/>
    <property type="evidence" value="ECO:0007669"/>
    <property type="project" value="UniProtKB-UniRule"/>
</dbReference>
<dbReference type="InterPro" id="IPR002104">
    <property type="entry name" value="Integrase_catalytic"/>
</dbReference>
<dbReference type="GO" id="GO:0005737">
    <property type="term" value="C:cytoplasm"/>
    <property type="evidence" value="ECO:0007669"/>
    <property type="project" value="UniProtKB-SubCell"/>
</dbReference>
<name>A0A934VF92_9BACT</name>
<evidence type="ECO:0000313" key="12">
    <source>
        <dbReference type="EMBL" id="MBK1828124.1"/>
    </source>
</evidence>
<dbReference type="InterPro" id="IPR011010">
    <property type="entry name" value="DNA_brk_join_enz"/>
</dbReference>
<dbReference type="InterPro" id="IPR023009">
    <property type="entry name" value="Tyrosine_recombinase_XerC/XerD"/>
</dbReference>
<keyword evidence="13" id="KW-1185">Reference proteome</keyword>
<evidence type="ECO:0000256" key="4">
    <source>
        <dbReference type="ARBA" id="ARBA00022829"/>
    </source>
</evidence>
<dbReference type="Pfam" id="PF02899">
    <property type="entry name" value="Phage_int_SAM_1"/>
    <property type="match status" value="1"/>
</dbReference>
<comment type="subcellular location">
    <subcellularLocation>
        <location evidence="1 9">Cytoplasm</location>
    </subcellularLocation>
</comment>
<keyword evidence="7 9" id="KW-0233">DNA recombination</keyword>
<dbReference type="PROSITE" id="PS51900">
    <property type="entry name" value="CB"/>
    <property type="match status" value="1"/>
</dbReference>
<evidence type="ECO:0000256" key="7">
    <source>
        <dbReference type="ARBA" id="ARBA00023172"/>
    </source>
</evidence>
<dbReference type="EMBL" id="JAENII010000011">
    <property type="protein sequence ID" value="MBK1828124.1"/>
    <property type="molecule type" value="Genomic_DNA"/>
</dbReference>
<dbReference type="InterPro" id="IPR010998">
    <property type="entry name" value="Integrase_recombinase_N"/>
</dbReference>
<evidence type="ECO:0000256" key="1">
    <source>
        <dbReference type="ARBA" id="ARBA00004496"/>
    </source>
</evidence>
<keyword evidence="4 9" id="KW-0159">Chromosome partition</keyword>
<dbReference type="InterPro" id="IPR013762">
    <property type="entry name" value="Integrase-like_cat_sf"/>
</dbReference>
<dbReference type="SUPFAM" id="SSF56349">
    <property type="entry name" value="DNA breaking-rejoining enzymes"/>
    <property type="match status" value="1"/>
</dbReference>
<dbReference type="InterPro" id="IPR044068">
    <property type="entry name" value="CB"/>
</dbReference>
<dbReference type="PANTHER" id="PTHR30349:SF81">
    <property type="entry name" value="TYROSINE RECOMBINASE XERC"/>
    <property type="match status" value="1"/>
</dbReference>
<organism evidence="12 13">
    <name type="scientific">Haloferula rosea</name>
    <dbReference type="NCBI Taxonomy" id="490093"/>
    <lineage>
        <taxon>Bacteria</taxon>
        <taxon>Pseudomonadati</taxon>
        <taxon>Verrucomicrobiota</taxon>
        <taxon>Verrucomicrobiia</taxon>
        <taxon>Verrucomicrobiales</taxon>
        <taxon>Verrucomicrobiaceae</taxon>
        <taxon>Haloferula</taxon>
    </lineage>
</organism>
<sequence length="297" mass="33466">MILVEGEIDGFMLFVATEKGLSDAYQLSLRQTLDALVAWVERRKLLLRDLGTEELADFLGDRKAAGLASSSLRISTVHLKVFFRWLAAKGVIEMDPAEPLLAPKPDEYLPETLNQQLVERMIEGVDTTVPLGRRDRAILELFYASGLRLSELCGLSLTDFLEDESFLRVTGKGRKTRMVPIGGKARVALENYLRNERPNLVKKRTSMEVFLSVRGGRLSPDRVRQIVKQRAAQAGIEEKVYPHLLRHSFATHLLEGGADLRVIQEMLGHADISTTQIYTHVDGKRLKSLHKKFHPRG</sequence>
<keyword evidence="2 9" id="KW-0963">Cytoplasm</keyword>
<dbReference type="NCBIfam" id="NF001399">
    <property type="entry name" value="PRK00283.1"/>
    <property type="match status" value="1"/>
</dbReference>
<dbReference type="Proteomes" id="UP000658278">
    <property type="component" value="Unassembled WGS sequence"/>
</dbReference>
<evidence type="ECO:0000313" key="13">
    <source>
        <dbReference type="Proteomes" id="UP000658278"/>
    </source>
</evidence>
<evidence type="ECO:0000256" key="8">
    <source>
        <dbReference type="ARBA" id="ARBA00023306"/>
    </source>
</evidence>
<feature type="active site" evidence="9">
    <location>
        <position position="148"/>
    </location>
</feature>
<keyword evidence="8 9" id="KW-0131">Cell cycle</keyword>
<dbReference type="RefSeq" id="WP_200280882.1">
    <property type="nucleotide sequence ID" value="NZ_JAENII010000011.1"/>
</dbReference>
<dbReference type="AlphaFoldDB" id="A0A934VF92"/>
<dbReference type="HAMAP" id="MF_01808">
    <property type="entry name" value="Recomb_XerC_XerD"/>
    <property type="match status" value="1"/>
</dbReference>
<reference evidence="12" key="1">
    <citation type="submission" date="2021-01" db="EMBL/GenBank/DDBJ databases">
        <title>Modified the classification status of verrucomicrobia.</title>
        <authorList>
            <person name="Feng X."/>
        </authorList>
    </citation>
    <scope>NUCLEOTIDE SEQUENCE</scope>
    <source>
        <strain evidence="12">KCTC 22201</strain>
    </source>
</reference>
<dbReference type="InterPro" id="IPR004107">
    <property type="entry name" value="Integrase_SAM-like_N"/>
</dbReference>
<keyword evidence="3 9" id="KW-0132">Cell division</keyword>
<feature type="active site" evidence="9">
    <location>
        <position position="243"/>
    </location>
</feature>
<evidence type="ECO:0000256" key="9">
    <source>
        <dbReference type="HAMAP-Rule" id="MF_01808"/>
    </source>
</evidence>
<protein>
    <recommendedName>
        <fullName evidence="9">Tyrosine recombinase XerC</fullName>
    </recommendedName>
</protein>
<dbReference type="Pfam" id="PF00589">
    <property type="entry name" value="Phage_integrase"/>
    <property type="match status" value="1"/>
</dbReference>
<feature type="domain" description="Core-binding (CB)" evidence="11">
    <location>
        <begin position="2"/>
        <end position="87"/>
    </location>
</feature>
<feature type="active site" evidence="9">
    <location>
        <position position="269"/>
    </location>
</feature>
<evidence type="ECO:0000256" key="3">
    <source>
        <dbReference type="ARBA" id="ARBA00022618"/>
    </source>
</evidence>
<comment type="similarity">
    <text evidence="9">Belongs to the 'phage' integrase family. XerC subfamily.</text>
</comment>
<feature type="domain" description="Tyr recombinase" evidence="10">
    <location>
        <begin position="108"/>
        <end position="291"/>
    </location>
</feature>
<evidence type="ECO:0000259" key="11">
    <source>
        <dbReference type="PROSITE" id="PS51900"/>
    </source>
</evidence>
<comment type="subunit">
    <text evidence="9">Forms a cyclic heterotetrameric complex composed of two molecules of XerC and two molecules of XerD.</text>
</comment>
<gene>
    <name evidence="9" type="primary">xerC</name>
    <name evidence="12" type="ORF">JIN81_13915</name>
</gene>
<dbReference type="Gene3D" id="1.10.443.10">
    <property type="entry name" value="Intergrase catalytic core"/>
    <property type="match status" value="1"/>
</dbReference>
<dbReference type="GO" id="GO:0051301">
    <property type="term" value="P:cell division"/>
    <property type="evidence" value="ECO:0007669"/>
    <property type="project" value="UniProtKB-KW"/>
</dbReference>
<evidence type="ECO:0000256" key="5">
    <source>
        <dbReference type="ARBA" id="ARBA00022908"/>
    </source>
</evidence>
<feature type="active site" description="O-(3'-phospho-DNA)-tyrosine intermediate" evidence="9">
    <location>
        <position position="278"/>
    </location>
</feature>
<dbReference type="GO" id="GO:0006313">
    <property type="term" value="P:DNA transposition"/>
    <property type="evidence" value="ECO:0007669"/>
    <property type="project" value="UniProtKB-UniRule"/>
</dbReference>
<proteinExistence type="inferred from homology"/>
<feature type="active site" evidence="9">
    <location>
        <position position="246"/>
    </location>
</feature>
<evidence type="ECO:0000259" key="10">
    <source>
        <dbReference type="PROSITE" id="PS51898"/>
    </source>
</evidence>